<keyword evidence="5 6" id="KW-0663">Pyridoxal phosphate</keyword>
<dbReference type="GO" id="GO:0004400">
    <property type="term" value="F:histidinol-phosphate transaminase activity"/>
    <property type="evidence" value="ECO:0007669"/>
    <property type="project" value="InterPro"/>
</dbReference>
<dbReference type="Gene3D" id="3.90.1150.10">
    <property type="entry name" value="Aspartate Aminotransferase, domain 1"/>
    <property type="match status" value="1"/>
</dbReference>
<dbReference type="GO" id="GO:0000105">
    <property type="term" value="P:L-histidine biosynthetic process"/>
    <property type="evidence" value="ECO:0007669"/>
    <property type="project" value="InterPro"/>
</dbReference>
<evidence type="ECO:0000256" key="5">
    <source>
        <dbReference type="ARBA" id="ARBA00022898"/>
    </source>
</evidence>
<dbReference type="HAMAP" id="MF_01513">
    <property type="entry name" value="Phe_aminotrans_2"/>
    <property type="match status" value="1"/>
</dbReference>
<keyword evidence="10" id="KW-1185">Reference proteome</keyword>
<sequence length="379" mass="40347">MRSSFHGGRERAGRRCGRWHAGRVTSPQVPQRPAVQSLPAYVPGARADLGRAHKLSSNENPFPPLPSVRDAVARAAGALNRYPDMFATELVEALAAKHHVEAGSIVAGCGSVAVLGHVLQGFCDAGDEVVHAWRSFEAYPILVQLQGAVSVPVPLTVDGRHDLPAMAAAVTERTRVMLVCSPNNPTGPAIGHAELLELLAAVPERVLVVLDEAYVEFVRSEDPIDSEQVLAAHPNVVVLRTFSKAYGLAALRVGYAVTHPDLARAVRTASTPFGVNHLAQVAAMASLEAEGELAERVEAVVAERERVAERLRAQGWGLPESQANFVWLPTADRTVDLASAAARQGVLVRPFAGEGMRISIGEAAANDRVLELTRAWGGA</sequence>
<reference evidence="9" key="1">
    <citation type="submission" date="2021-03" db="EMBL/GenBank/DDBJ databases">
        <title>Actinotalea soli sp. nov., isolated from soil.</title>
        <authorList>
            <person name="Ping W."/>
            <person name="Zhang J."/>
        </authorList>
    </citation>
    <scope>NUCLEOTIDE SEQUENCE</scope>
    <source>
        <strain evidence="9">BY-33</strain>
    </source>
</reference>
<feature type="domain" description="Aminotransferase class I/classII large" evidence="8">
    <location>
        <begin position="54"/>
        <end position="371"/>
    </location>
</feature>
<dbReference type="InterPro" id="IPR015421">
    <property type="entry name" value="PyrdxlP-dep_Trfase_major"/>
</dbReference>
<evidence type="ECO:0000256" key="4">
    <source>
        <dbReference type="ARBA" id="ARBA00022679"/>
    </source>
</evidence>
<evidence type="ECO:0000256" key="6">
    <source>
        <dbReference type="HAMAP-Rule" id="MF_01513"/>
    </source>
</evidence>
<dbReference type="InterPro" id="IPR001917">
    <property type="entry name" value="Aminotrans_II_pyridoxalP_BS"/>
</dbReference>
<dbReference type="HAMAP" id="MF_01023">
    <property type="entry name" value="HisC_aminotrans_2"/>
    <property type="match status" value="1"/>
</dbReference>
<evidence type="ECO:0000256" key="1">
    <source>
        <dbReference type="ARBA" id="ARBA00001933"/>
    </source>
</evidence>
<dbReference type="EMBL" id="JAGEMK010000002">
    <property type="protein sequence ID" value="MBO1751049.1"/>
    <property type="molecule type" value="Genomic_DNA"/>
</dbReference>
<dbReference type="NCBIfam" id="NF002878">
    <property type="entry name" value="PRK03321.1"/>
    <property type="match status" value="1"/>
</dbReference>
<dbReference type="PANTHER" id="PTHR43643">
    <property type="entry name" value="HISTIDINOL-PHOSPHATE AMINOTRANSFERASE 2"/>
    <property type="match status" value="1"/>
</dbReference>
<dbReference type="InterPro" id="IPR015422">
    <property type="entry name" value="PyrdxlP-dep_Trfase_small"/>
</dbReference>
<evidence type="ECO:0000313" key="9">
    <source>
        <dbReference type="EMBL" id="MBO1751049.1"/>
    </source>
</evidence>
<comment type="function">
    <text evidence="6">Aminotransferase that catalyzes the conversion of aromatic amino acids and 2-oxoglutarate into corresponding aromatic oxo acids and L-glutamate.</text>
</comment>
<dbReference type="InterPro" id="IPR015424">
    <property type="entry name" value="PyrdxlP-dep_Trfase"/>
</dbReference>
<dbReference type="InterPro" id="IPR004839">
    <property type="entry name" value="Aminotransferase_I/II_large"/>
</dbReference>
<feature type="region of interest" description="Disordered" evidence="7">
    <location>
        <begin position="1"/>
        <end position="34"/>
    </location>
</feature>
<evidence type="ECO:0000259" key="8">
    <source>
        <dbReference type="Pfam" id="PF00155"/>
    </source>
</evidence>
<dbReference type="Gene3D" id="3.40.640.10">
    <property type="entry name" value="Type I PLP-dependent aspartate aminotransferase-like (Major domain)"/>
    <property type="match status" value="1"/>
</dbReference>
<dbReference type="Proteomes" id="UP000664209">
    <property type="component" value="Unassembled WGS sequence"/>
</dbReference>
<evidence type="ECO:0000256" key="2">
    <source>
        <dbReference type="ARBA" id="ARBA00011738"/>
    </source>
</evidence>
<name>A0A939LNV9_9CELL</name>
<dbReference type="EC" id="2.6.1.57" evidence="6"/>
<dbReference type="InterPro" id="IPR024892">
    <property type="entry name" value="ArAT"/>
</dbReference>
<dbReference type="InterPro" id="IPR050106">
    <property type="entry name" value="HistidinolP_aminotransfase"/>
</dbReference>
<evidence type="ECO:0000256" key="3">
    <source>
        <dbReference type="ARBA" id="ARBA00022576"/>
    </source>
</evidence>
<dbReference type="InterPro" id="IPR005861">
    <property type="entry name" value="HisP_aminotrans"/>
</dbReference>
<dbReference type="PROSITE" id="PS00599">
    <property type="entry name" value="AA_TRANSFER_CLASS_2"/>
    <property type="match status" value="1"/>
</dbReference>
<keyword evidence="3 6" id="KW-0032">Aminotransferase</keyword>
<dbReference type="GO" id="GO:0030170">
    <property type="term" value="F:pyridoxal phosphate binding"/>
    <property type="evidence" value="ECO:0007669"/>
    <property type="project" value="UniProtKB-UniRule"/>
</dbReference>
<evidence type="ECO:0000256" key="7">
    <source>
        <dbReference type="SAM" id="MobiDB-lite"/>
    </source>
</evidence>
<accession>A0A939LNV9</accession>
<comment type="cofactor">
    <cofactor evidence="1 6">
        <name>pyridoxal 5'-phosphate</name>
        <dbReference type="ChEBI" id="CHEBI:597326"/>
    </cofactor>
</comment>
<dbReference type="CDD" id="cd00609">
    <property type="entry name" value="AAT_like"/>
    <property type="match status" value="1"/>
</dbReference>
<comment type="caution">
    <text evidence="9">The sequence shown here is derived from an EMBL/GenBank/DDBJ whole genome shotgun (WGS) entry which is preliminary data.</text>
</comment>
<gene>
    <name evidence="9" type="primary">hisC</name>
    <name evidence="6" type="synonym">pat</name>
    <name evidence="9" type="ORF">J4G33_04455</name>
</gene>
<dbReference type="NCBIfam" id="TIGR01141">
    <property type="entry name" value="hisC"/>
    <property type="match status" value="1"/>
</dbReference>
<comment type="subunit">
    <text evidence="2 6">Homodimer.</text>
</comment>
<feature type="modified residue" description="N6-(pyridoxal phosphate)lysine" evidence="6">
    <location>
        <position position="244"/>
    </location>
</feature>
<keyword evidence="4 6" id="KW-0808">Transferase</keyword>
<comment type="catalytic activity">
    <reaction evidence="6">
        <text>an aromatic L-alpha-amino acid + 2-oxoglutarate = an aromatic oxo-acid + L-glutamate</text>
        <dbReference type="Rhea" id="RHEA:17533"/>
        <dbReference type="ChEBI" id="CHEBI:16810"/>
        <dbReference type="ChEBI" id="CHEBI:29985"/>
        <dbReference type="ChEBI" id="CHEBI:73309"/>
        <dbReference type="ChEBI" id="CHEBI:84824"/>
        <dbReference type="EC" id="2.6.1.57"/>
    </reaction>
</comment>
<evidence type="ECO:0000313" key="10">
    <source>
        <dbReference type="Proteomes" id="UP000664209"/>
    </source>
</evidence>
<protein>
    <recommendedName>
        <fullName evidence="6">Aromatic amino acid aminotransferase</fullName>
        <shortName evidence="6">ArAT</shortName>
        <ecNumber evidence="6">2.6.1.57</ecNumber>
    </recommendedName>
</protein>
<proteinExistence type="inferred from homology"/>
<dbReference type="Pfam" id="PF00155">
    <property type="entry name" value="Aminotran_1_2"/>
    <property type="match status" value="1"/>
</dbReference>
<dbReference type="GO" id="GO:0008793">
    <property type="term" value="F:aromatic-amino-acid transaminase activity"/>
    <property type="evidence" value="ECO:0007669"/>
    <property type="project" value="UniProtKB-UniRule"/>
</dbReference>
<dbReference type="SUPFAM" id="SSF53383">
    <property type="entry name" value="PLP-dependent transferases"/>
    <property type="match status" value="1"/>
</dbReference>
<comment type="similarity">
    <text evidence="6">Belongs to the class-II pyridoxal-phosphate-dependent aminotransferase family.</text>
</comment>
<organism evidence="9 10">
    <name type="scientific">Actinotalea soli</name>
    <dbReference type="NCBI Taxonomy" id="2819234"/>
    <lineage>
        <taxon>Bacteria</taxon>
        <taxon>Bacillati</taxon>
        <taxon>Actinomycetota</taxon>
        <taxon>Actinomycetes</taxon>
        <taxon>Micrococcales</taxon>
        <taxon>Cellulomonadaceae</taxon>
        <taxon>Actinotalea</taxon>
    </lineage>
</organism>
<dbReference type="PANTHER" id="PTHR43643:SF3">
    <property type="entry name" value="HISTIDINOL-PHOSPHATE AMINOTRANSFERASE"/>
    <property type="match status" value="1"/>
</dbReference>
<dbReference type="AlphaFoldDB" id="A0A939LNV9"/>